<dbReference type="CDD" id="cd02224">
    <property type="entry name" value="cupin_SPO2919-like"/>
    <property type="match status" value="1"/>
</dbReference>
<dbReference type="GO" id="GO:0046872">
    <property type="term" value="F:metal ion binding"/>
    <property type="evidence" value="ECO:0007669"/>
    <property type="project" value="UniProtKB-KW"/>
</dbReference>
<dbReference type="InterPro" id="IPR013096">
    <property type="entry name" value="Cupin_2"/>
</dbReference>
<dbReference type="Pfam" id="PF07883">
    <property type="entry name" value="Cupin_2"/>
    <property type="match status" value="1"/>
</dbReference>
<evidence type="ECO:0000259" key="2">
    <source>
        <dbReference type="Pfam" id="PF07883"/>
    </source>
</evidence>
<dbReference type="RefSeq" id="WP_068612443.1">
    <property type="nucleotide sequence ID" value="NZ_CP016268.1"/>
</dbReference>
<evidence type="ECO:0000313" key="4">
    <source>
        <dbReference type="Proteomes" id="UP000092695"/>
    </source>
</evidence>
<dbReference type="PANTHER" id="PTHR35848:SF9">
    <property type="entry name" value="SLL1358 PROTEIN"/>
    <property type="match status" value="1"/>
</dbReference>
<dbReference type="KEGG" id="woc:BA177_02485"/>
<dbReference type="EMBL" id="CP016268">
    <property type="protein sequence ID" value="ANO50235.1"/>
    <property type="molecule type" value="Genomic_DNA"/>
</dbReference>
<evidence type="ECO:0000256" key="1">
    <source>
        <dbReference type="ARBA" id="ARBA00022723"/>
    </source>
</evidence>
<evidence type="ECO:0000313" key="3">
    <source>
        <dbReference type="EMBL" id="ANO50235.1"/>
    </source>
</evidence>
<dbReference type="PANTHER" id="PTHR35848">
    <property type="entry name" value="OXALATE-BINDING PROTEIN"/>
    <property type="match status" value="1"/>
</dbReference>
<reference evidence="3 4" key="1">
    <citation type="submission" date="2016-06" db="EMBL/GenBank/DDBJ databases">
        <title>Complete genome sequence of a deep-branching marine Gamma Proteobacterium Woeseia oceani type strain XK5.</title>
        <authorList>
            <person name="Mu D."/>
            <person name="Du Z."/>
        </authorList>
    </citation>
    <scope>NUCLEOTIDE SEQUENCE [LARGE SCALE GENOMIC DNA]</scope>
    <source>
        <strain evidence="3 4">XK5</strain>
    </source>
</reference>
<sequence length="158" mass="17643">MAADKQPVRAAHEVNPISGSSYPEPFRNAVAGRAKRALGNLFGLDAFGVNLVELLPGACSSQRHWHTHEDEFVYVLDGEITLRTDTGEIVMQRGDCAGFKAGAPNGHQLRNDSKALARYLEVGSRHTEDEVFYPDIDLELRRTDSGEREFRHRDGHAW</sequence>
<protein>
    <recommendedName>
        <fullName evidence="2">Cupin type-2 domain-containing protein</fullName>
    </recommendedName>
</protein>
<keyword evidence="4" id="KW-1185">Reference proteome</keyword>
<gene>
    <name evidence="3" type="ORF">BA177_02485</name>
</gene>
<organism evidence="3 4">
    <name type="scientific">Woeseia oceani</name>
    <dbReference type="NCBI Taxonomy" id="1548547"/>
    <lineage>
        <taxon>Bacteria</taxon>
        <taxon>Pseudomonadati</taxon>
        <taxon>Pseudomonadota</taxon>
        <taxon>Gammaproteobacteria</taxon>
        <taxon>Woeseiales</taxon>
        <taxon>Woeseiaceae</taxon>
        <taxon>Woeseia</taxon>
    </lineage>
</organism>
<dbReference type="InterPro" id="IPR011051">
    <property type="entry name" value="RmlC_Cupin_sf"/>
</dbReference>
<dbReference type="Gene3D" id="2.60.120.10">
    <property type="entry name" value="Jelly Rolls"/>
    <property type="match status" value="1"/>
</dbReference>
<dbReference type="STRING" id="1548547.BA177_02485"/>
<name>A0A193LCH3_9GAMM</name>
<dbReference type="OrthoDB" id="116921at2"/>
<keyword evidence="1" id="KW-0479">Metal-binding</keyword>
<feature type="domain" description="Cupin type-2" evidence="2">
    <location>
        <begin position="51"/>
        <end position="122"/>
    </location>
</feature>
<dbReference type="InterPro" id="IPR051610">
    <property type="entry name" value="GPI/OXD"/>
</dbReference>
<dbReference type="InterPro" id="IPR014710">
    <property type="entry name" value="RmlC-like_jellyroll"/>
</dbReference>
<proteinExistence type="predicted"/>
<dbReference type="AlphaFoldDB" id="A0A193LCH3"/>
<dbReference type="SUPFAM" id="SSF51182">
    <property type="entry name" value="RmlC-like cupins"/>
    <property type="match status" value="1"/>
</dbReference>
<accession>A0A193LCH3</accession>
<dbReference type="Proteomes" id="UP000092695">
    <property type="component" value="Chromosome"/>
</dbReference>